<dbReference type="InterPro" id="IPR006086">
    <property type="entry name" value="XPG-I_dom"/>
</dbReference>
<dbReference type="InterPro" id="IPR036279">
    <property type="entry name" value="5-3_exonuclease_C_sf"/>
</dbReference>
<feature type="domain" description="XPG-I" evidence="8">
    <location>
        <begin position="211"/>
        <end position="284"/>
    </location>
</feature>
<dbReference type="InterPro" id="IPR006085">
    <property type="entry name" value="XPG_DNA_repair_N"/>
</dbReference>
<organism evidence="10 11">
    <name type="scientific">Leishmania martiniquensis</name>
    <dbReference type="NCBI Taxonomy" id="1580590"/>
    <lineage>
        <taxon>Eukaryota</taxon>
        <taxon>Discoba</taxon>
        <taxon>Euglenozoa</taxon>
        <taxon>Kinetoplastea</taxon>
        <taxon>Metakinetoplastina</taxon>
        <taxon>Trypanosomatida</taxon>
        <taxon>Trypanosomatidae</taxon>
        <taxon>Leishmaniinae</taxon>
        <taxon>Leishmania</taxon>
    </lineage>
</organism>
<dbReference type="InterPro" id="IPR044752">
    <property type="entry name" value="PIN-like_EXO1"/>
</dbReference>
<dbReference type="FunFam" id="3.40.50.1010:FF:000093">
    <property type="entry name" value="Exonuclease, putative"/>
    <property type="match status" value="1"/>
</dbReference>
<keyword evidence="6" id="KW-0539">Nucleus</keyword>
<dbReference type="PRINTS" id="PR00853">
    <property type="entry name" value="XPGRADSUPER"/>
</dbReference>
<feature type="compositionally biased region" description="Low complexity" evidence="7">
    <location>
        <begin position="924"/>
        <end position="939"/>
    </location>
</feature>
<evidence type="ECO:0000259" key="9">
    <source>
        <dbReference type="SMART" id="SM00485"/>
    </source>
</evidence>
<dbReference type="KEGG" id="lmat:92516088"/>
<dbReference type="Gene3D" id="1.10.150.20">
    <property type="entry name" value="5' to 3' exonuclease, C-terminal subdomain"/>
    <property type="match status" value="1"/>
</dbReference>
<dbReference type="SMART" id="SM00484">
    <property type="entry name" value="XPGI"/>
    <property type="match status" value="1"/>
</dbReference>
<dbReference type="PANTHER" id="PTHR11081:SF65">
    <property type="entry name" value="DNA DAMAGE-INDUCIBLE PROTEIN DIN7-RELATED"/>
    <property type="match status" value="1"/>
</dbReference>
<reference evidence="11" key="1">
    <citation type="journal article" date="2021" name="Microbiol. Resour. Announc.">
        <title>LGAAP: Leishmaniinae Genome Assembly and Annotation Pipeline.</title>
        <authorList>
            <person name="Almutairi H."/>
            <person name="Urbaniak M.D."/>
            <person name="Bates M.D."/>
            <person name="Jariyapan N."/>
            <person name="Kwakye-Nuako G."/>
            <person name="Thomaz-Soccol V."/>
            <person name="Al-Salem W.S."/>
            <person name="Dillon R.J."/>
            <person name="Bates P.A."/>
            <person name="Gatherer D."/>
        </authorList>
    </citation>
    <scope>NUCLEOTIDE SEQUENCE [LARGE SCALE GENOMIC DNA]</scope>
</reference>
<feature type="region of interest" description="Disordered" evidence="7">
    <location>
        <begin position="710"/>
        <end position="747"/>
    </location>
</feature>
<feature type="domain" description="XPG N-terminal" evidence="9">
    <location>
        <begin position="1"/>
        <end position="143"/>
    </location>
</feature>
<feature type="compositionally biased region" description="Low complexity" evidence="7">
    <location>
        <begin position="971"/>
        <end position="984"/>
    </location>
</feature>
<evidence type="ECO:0000256" key="6">
    <source>
        <dbReference type="ARBA" id="ARBA00023242"/>
    </source>
</evidence>
<dbReference type="GO" id="GO:0006281">
    <property type="term" value="P:DNA repair"/>
    <property type="evidence" value="ECO:0007669"/>
    <property type="project" value="UniProtKB-KW"/>
</dbReference>
<keyword evidence="4" id="KW-0378">Hydrolase</keyword>
<evidence type="ECO:0000256" key="5">
    <source>
        <dbReference type="ARBA" id="ARBA00023204"/>
    </source>
</evidence>
<dbReference type="OrthoDB" id="26491at2759"/>
<feature type="compositionally biased region" description="Low complexity" evidence="7">
    <location>
        <begin position="653"/>
        <end position="675"/>
    </location>
</feature>
<evidence type="ECO:0000256" key="2">
    <source>
        <dbReference type="ARBA" id="ARBA00022722"/>
    </source>
</evidence>
<feature type="compositionally biased region" description="Low complexity" evidence="7">
    <location>
        <begin position="994"/>
        <end position="1007"/>
    </location>
</feature>
<feature type="region of interest" description="Disordered" evidence="7">
    <location>
        <begin position="867"/>
        <end position="948"/>
    </location>
</feature>
<dbReference type="FunFam" id="1.10.150.20:FF:000124">
    <property type="entry name" value="Exonuclease, putative"/>
    <property type="match status" value="1"/>
</dbReference>
<dbReference type="Pfam" id="PF00752">
    <property type="entry name" value="XPG_N"/>
    <property type="match status" value="2"/>
</dbReference>
<dbReference type="GO" id="GO:0017108">
    <property type="term" value="F:5'-flap endonuclease activity"/>
    <property type="evidence" value="ECO:0007669"/>
    <property type="project" value="TreeGrafter"/>
</dbReference>
<evidence type="ECO:0000313" key="11">
    <source>
        <dbReference type="Proteomes" id="UP000673552"/>
    </source>
</evidence>
<dbReference type="EMBL" id="JAFEUZ010000023">
    <property type="protein sequence ID" value="KAG5478740.1"/>
    <property type="molecule type" value="Genomic_DNA"/>
</dbReference>
<evidence type="ECO:0000313" key="10">
    <source>
        <dbReference type="EMBL" id="KAG5478740.1"/>
    </source>
</evidence>
<dbReference type="RefSeq" id="XP_067178681.1">
    <property type="nucleotide sequence ID" value="XM_067323576.1"/>
</dbReference>
<keyword evidence="3" id="KW-0227">DNA damage</keyword>
<feature type="compositionally biased region" description="Polar residues" evidence="7">
    <location>
        <begin position="676"/>
        <end position="694"/>
    </location>
</feature>
<dbReference type="SMART" id="SM00485">
    <property type="entry name" value="XPGN"/>
    <property type="match status" value="1"/>
</dbReference>
<evidence type="ECO:0008006" key="12">
    <source>
        <dbReference type="Google" id="ProtNLM"/>
    </source>
</evidence>
<reference evidence="11" key="2">
    <citation type="journal article" date="2021" name="Sci. Data">
        <title>Chromosome-scale genome sequencing, assembly and annotation of six genomes from subfamily Leishmaniinae.</title>
        <authorList>
            <person name="Almutairi H."/>
            <person name="Urbaniak M.D."/>
            <person name="Bates M.D."/>
            <person name="Jariyapan N."/>
            <person name="Kwakye-Nuako G."/>
            <person name="Thomaz Soccol V."/>
            <person name="Al-Salem W.S."/>
            <person name="Dillon R.J."/>
            <person name="Bates P.A."/>
            <person name="Gatherer D."/>
        </authorList>
    </citation>
    <scope>NUCLEOTIDE SEQUENCE [LARGE SCALE GENOMIC DNA]</scope>
</reference>
<dbReference type="CDD" id="cd09857">
    <property type="entry name" value="PIN_EXO1"/>
    <property type="match status" value="1"/>
</dbReference>
<feature type="region of interest" description="Disordered" evidence="7">
    <location>
        <begin position="608"/>
        <end position="695"/>
    </location>
</feature>
<dbReference type="SUPFAM" id="SSF47807">
    <property type="entry name" value="5' to 3' exonuclease, C-terminal subdomain"/>
    <property type="match status" value="1"/>
</dbReference>
<comment type="subcellular location">
    <subcellularLocation>
        <location evidence="1">Nucleus</location>
    </subcellularLocation>
</comment>
<evidence type="ECO:0000256" key="3">
    <source>
        <dbReference type="ARBA" id="ARBA00022763"/>
    </source>
</evidence>
<dbReference type="GO" id="GO:0046872">
    <property type="term" value="F:metal ion binding"/>
    <property type="evidence" value="ECO:0007669"/>
    <property type="project" value="InterPro"/>
</dbReference>
<dbReference type="GO" id="GO:0005634">
    <property type="term" value="C:nucleus"/>
    <property type="evidence" value="ECO:0007669"/>
    <property type="project" value="UniProtKB-SubCell"/>
</dbReference>
<dbReference type="PANTHER" id="PTHR11081">
    <property type="entry name" value="FLAP ENDONUCLEASE FAMILY MEMBER"/>
    <property type="match status" value="1"/>
</dbReference>
<protein>
    <recommendedName>
        <fullName evidence="12">Exonuclease 1</fullName>
    </recommendedName>
</protein>
<dbReference type="InterPro" id="IPR029060">
    <property type="entry name" value="PIN-like_dom_sf"/>
</dbReference>
<dbReference type="Proteomes" id="UP000673552">
    <property type="component" value="Unassembled WGS sequence"/>
</dbReference>
<name>A0A836H6Y6_9TRYP</name>
<feature type="region of interest" description="Disordered" evidence="7">
    <location>
        <begin position="63"/>
        <end position="83"/>
    </location>
</feature>
<dbReference type="AlphaFoldDB" id="A0A836H6Y6"/>
<evidence type="ECO:0000256" key="4">
    <source>
        <dbReference type="ARBA" id="ARBA00022801"/>
    </source>
</evidence>
<dbReference type="Gene3D" id="3.40.50.1010">
    <property type="entry name" value="5'-nuclease"/>
    <property type="match status" value="1"/>
</dbReference>
<proteinExistence type="predicted"/>
<dbReference type="SUPFAM" id="SSF88723">
    <property type="entry name" value="PIN domain-like"/>
    <property type="match status" value="1"/>
</dbReference>
<keyword evidence="2" id="KW-0540">Nuclease</keyword>
<dbReference type="GeneID" id="92516088"/>
<comment type="caution">
    <text evidence="10">The sequence shown here is derived from an EMBL/GenBank/DDBJ whole genome shotgun (WGS) entry which is preliminary data.</text>
</comment>
<evidence type="ECO:0000256" key="1">
    <source>
        <dbReference type="ARBA" id="ARBA00004123"/>
    </source>
</evidence>
<accession>A0A836H6Y6</accession>
<feature type="region of interest" description="Disordered" evidence="7">
    <location>
        <begin position="971"/>
        <end position="1009"/>
    </location>
</feature>
<dbReference type="InterPro" id="IPR006084">
    <property type="entry name" value="XPG/Rad2"/>
</dbReference>
<keyword evidence="11" id="KW-1185">Reference proteome</keyword>
<feature type="compositionally biased region" description="Polar residues" evidence="7">
    <location>
        <begin position="887"/>
        <end position="906"/>
    </location>
</feature>
<dbReference type="Pfam" id="PF00867">
    <property type="entry name" value="XPG_I"/>
    <property type="match status" value="1"/>
</dbReference>
<evidence type="ECO:0000259" key="8">
    <source>
        <dbReference type="SMART" id="SM00484"/>
    </source>
</evidence>
<gene>
    <name evidence="10" type="ORF">LSCM1_06144</name>
</gene>
<sequence length="1022" mass="109232">MGIKGLWQALRDYVDDGHLSQFRGQRVAVDMYVWLHRCVHRSVRIRTEAILAFLDAKYGGTVGSEGSEPPGSGGDASTQASPSPALLSVDDVLEIDEQFITLVVDKVSALQRFGVTPVCVFDGAEMPMKGGTDEERQRRRTDAFQAALVKLEQLYCDTRRNRGYAAEHHASGSRIALPRGTRLYEEALQLLEKAVDISTELAHAVIQVLKEERHVECIVAPYEADAQLAYLCRQGYVAAAASEDSDLIAYFCPCIIAKLDTFSGKCEVLQPPLCAPHFFRRMATTSGTTPSTAALLLKSVSASRRAAPADDAIGYGPNRENGPHTRMRAAALQSLQRSRCFFNGEGGTSADEGAAATAASTAFTYESFLLGCILSGCDYVPNLRSIGVKKAFKLVAHARSLRQCFATLEREFGFPADELRRYRHRILEAFYCFAHHLVYSPLSQEIVTYYPLPGSSGSGGTAALKTQLVGDRWPAHTAQEVCVQCLKDPCTLQLYRGIYQACVTQYLQRTRRGQTSLRAYTGFQEMSSNRVVMRLEKQRRDESAILQCSADKASFGAPLKRQRVATGFVGRSAAPSQSPSSLPQQPARAAVVVRSQFFIMHGRTAVRERWSASETDSEEDTHNGGRGQRVVMPGRTSFGPEDHMVDMNASDGHPLASPAHLPSSPASLSTTKAASGSLTEDSASGSLTEDSASGTGAAVAAISRLIAGRTEEEEAPWTRQGGSTGDCARLDDAVEGLPNTSWTGGGDATASVTSPLFTNGSALSTEDSESTRDGGHELVAEYRAARAPAVRRGPHKAFGVADTSDVESCTCDTAQGASAAAEAVGTQAASSAPSPPRCSCPFGYWQCNRAHSVFESCFLRRHWLRDEGPPQSLSPGRPTARACALTADSSTAPRQSSTAGSVQQSVVLPAGHATTGYVPRAFRPPRSTAASSTPSSSASGKSPPLPMQLRPMKAQAADLTVLRPPLKAQPLTAAPLTSPPLSVLPSPPADGDRASSAASASLPSDSATTRMTIFDKMSFKKG</sequence>
<keyword evidence="5" id="KW-0234">DNA repair</keyword>
<evidence type="ECO:0000256" key="7">
    <source>
        <dbReference type="SAM" id="MobiDB-lite"/>
    </source>
</evidence>